<evidence type="ECO:0000313" key="2">
    <source>
        <dbReference type="EMBL" id="ABO67447.1"/>
    </source>
</evidence>
<dbReference type="EMBL" id="CP000557">
    <property type="protein sequence ID" value="ABO67447.1"/>
    <property type="molecule type" value="Genomic_DNA"/>
</dbReference>
<accession>A4IQ43</accession>
<dbReference type="eggNOG" id="ENOG5033GT9">
    <property type="taxonomic scope" value="Bacteria"/>
</dbReference>
<evidence type="ECO:0000256" key="1">
    <source>
        <dbReference type="SAM" id="Phobius"/>
    </source>
</evidence>
<organism evidence="2 3">
    <name type="scientific">Geobacillus thermodenitrificans (strain NG80-2)</name>
    <dbReference type="NCBI Taxonomy" id="420246"/>
    <lineage>
        <taxon>Bacteria</taxon>
        <taxon>Bacillati</taxon>
        <taxon>Bacillota</taxon>
        <taxon>Bacilli</taxon>
        <taxon>Bacillales</taxon>
        <taxon>Anoxybacillaceae</taxon>
        <taxon>Geobacillus</taxon>
    </lineage>
</organism>
<dbReference type="Proteomes" id="UP000001578">
    <property type="component" value="Chromosome"/>
</dbReference>
<feature type="transmembrane region" description="Helical" evidence="1">
    <location>
        <begin position="25"/>
        <end position="54"/>
    </location>
</feature>
<dbReference type="AlphaFoldDB" id="A4IQ43"/>
<evidence type="ECO:0000313" key="3">
    <source>
        <dbReference type="Proteomes" id="UP000001578"/>
    </source>
</evidence>
<keyword evidence="1" id="KW-1133">Transmembrane helix</keyword>
<proteinExistence type="predicted"/>
<dbReference type="KEGG" id="gtn:GTNG_2095"/>
<reference evidence="2 3" key="1">
    <citation type="journal article" date="2007" name="Proc. Natl. Acad. Sci. U.S.A.">
        <title>Genome and proteome of long-chain alkane degrading Geobacillus thermodenitrificans NG80-2 isolated from a deep-subsurface oil reservoir.</title>
        <authorList>
            <person name="Feng L."/>
            <person name="Wang W."/>
            <person name="Cheng J."/>
            <person name="Ren Y."/>
            <person name="Zhao G."/>
            <person name="Gao C."/>
            <person name="Tang Y."/>
            <person name="Liu X."/>
            <person name="Han W."/>
            <person name="Peng X."/>
            <person name="Liu R."/>
            <person name="Wang L."/>
        </authorList>
    </citation>
    <scope>NUCLEOTIDE SEQUENCE [LARGE SCALE GENOMIC DNA]</scope>
    <source>
        <strain evidence="2 3">NG80-2</strain>
    </source>
</reference>
<gene>
    <name evidence="2" type="ordered locus">GTNG_2095</name>
</gene>
<dbReference type="HOGENOM" id="CLU_1793736_0_0_9"/>
<keyword evidence="1" id="KW-0812">Transmembrane</keyword>
<protein>
    <submittedName>
        <fullName evidence="2">Uncharacterized protein</fullName>
    </submittedName>
</protein>
<keyword evidence="1" id="KW-0472">Membrane</keyword>
<name>A4IQ43_GEOTN</name>
<sequence length="144" mass="16572">MRRASVSVVVFRCRIFLDVPFFPDFFAIVWVFVFPFSIVVPVRHCLLTPLLFAISLRVFPPHKRDIHTFAVGKLRYLVGGAKRMTKLPDFKQLNDRLINEPSDEPMLVIKTNLDPERITDENPYAKGKTNVSRTFASFFEGGKP</sequence>